<protein>
    <submittedName>
        <fullName evidence="1">Uncharacterized protein</fullName>
    </submittedName>
</protein>
<gene>
    <name evidence="1" type="ORF">EXY23_07995</name>
</gene>
<evidence type="ECO:0000313" key="1">
    <source>
        <dbReference type="EMBL" id="TCZ63917.1"/>
    </source>
</evidence>
<comment type="caution">
    <text evidence="1">The sequence shown here is derived from an EMBL/GenBank/DDBJ whole genome shotgun (WGS) entry which is preliminary data.</text>
</comment>
<dbReference type="EMBL" id="SKBM01000006">
    <property type="protein sequence ID" value="TCZ63917.1"/>
    <property type="molecule type" value="Genomic_DNA"/>
</dbReference>
<keyword evidence="2" id="KW-1185">Reference proteome</keyword>
<dbReference type="Proteomes" id="UP000295023">
    <property type="component" value="Unassembled WGS sequence"/>
</dbReference>
<proteinExistence type="predicted"/>
<reference evidence="1 2" key="1">
    <citation type="submission" date="2019-03" db="EMBL/GenBank/DDBJ databases">
        <title>Paracraurococcus aquatilis NE82 genome sequence.</title>
        <authorList>
            <person name="Zhao Y."/>
            <person name="Du Z."/>
        </authorList>
    </citation>
    <scope>NUCLEOTIDE SEQUENCE [LARGE SCALE GENOMIC DNA]</scope>
    <source>
        <strain evidence="1 2">NE82</strain>
    </source>
</reference>
<accession>A0A4V2WLQ0</accession>
<evidence type="ECO:0000313" key="2">
    <source>
        <dbReference type="Proteomes" id="UP000295023"/>
    </source>
</evidence>
<organism evidence="1 2">
    <name type="scientific">Roseicella aquatilis</name>
    <dbReference type="NCBI Taxonomy" id="2527868"/>
    <lineage>
        <taxon>Bacteria</taxon>
        <taxon>Pseudomonadati</taxon>
        <taxon>Pseudomonadota</taxon>
        <taxon>Alphaproteobacteria</taxon>
        <taxon>Acetobacterales</taxon>
        <taxon>Roseomonadaceae</taxon>
        <taxon>Roseicella</taxon>
    </lineage>
</organism>
<name>A0A4V2WLQ0_9PROT</name>
<sequence>MPLTEAAFCIWLGAAAPGDVVVYHRGALARDICPQLNLLSPDERVRVAGLSSRVLKLSEAGLVHLVQRRRGFEDFEYLAVARRRPRRIGHSILPLLQQEAA</sequence>
<dbReference type="AlphaFoldDB" id="A0A4V2WLQ0"/>